<reference evidence="9 10" key="1">
    <citation type="submission" date="2024-09" db="EMBL/GenBank/DDBJ databases">
        <authorList>
            <person name="Sun Q."/>
            <person name="Mori K."/>
        </authorList>
    </citation>
    <scope>NUCLEOTIDE SEQUENCE [LARGE SCALE GENOMIC DNA]</scope>
    <source>
        <strain evidence="9 10">NCAIM B.02301</strain>
    </source>
</reference>
<protein>
    <recommendedName>
        <fullName evidence="4 7">Signal peptidase I</fullName>
        <ecNumber evidence="4 7">3.4.21.89</ecNumber>
    </recommendedName>
</protein>
<organism evidence="9 10">
    <name type="scientific">Halalkalibacter alkalisediminis</name>
    <dbReference type="NCBI Taxonomy" id="935616"/>
    <lineage>
        <taxon>Bacteria</taxon>
        <taxon>Bacillati</taxon>
        <taxon>Bacillota</taxon>
        <taxon>Bacilli</taxon>
        <taxon>Bacillales</taxon>
        <taxon>Bacillaceae</taxon>
        <taxon>Halalkalibacter</taxon>
    </lineage>
</organism>
<evidence type="ECO:0000313" key="9">
    <source>
        <dbReference type="EMBL" id="MFC0561394.1"/>
    </source>
</evidence>
<name>A0ABV6NLT5_9BACI</name>
<comment type="catalytic activity">
    <reaction evidence="1 7">
        <text>Cleavage of hydrophobic, N-terminal signal or leader sequences from secreted and periplasmic proteins.</text>
        <dbReference type="EC" id="3.4.21.89"/>
    </reaction>
</comment>
<sequence>MLNKKIIGEIFSWSKALLFALSISIIVSVFILQPFIVSGSSMDPTLDGEDPFNKAKIGDRVLIYKSGYILGEEPKYNDIVIIDSRIDKNRSMKDDLFESPIVSMIFGSNDSDKKVWIKRIIGEEGDTLEYKDGRVYRNGEELIEDYIKEDMTFPFETIVVPENHVFVMGDNRNGSLDSRKIGPVPNENILGKVFLRFYPFDKIRKF</sequence>
<dbReference type="PANTHER" id="PTHR43390">
    <property type="entry name" value="SIGNAL PEPTIDASE I"/>
    <property type="match status" value="1"/>
</dbReference>
<evidence type="ECO:0000256" key="7">
    <source>
        <dbReference type="RuleBase" id="RU362042"/>
    </source>
</evidence>
<dbReference type="Pfam" id="PF10502">
    <property type="entry name" value="Peptidase_S26"/>
    <property type="match status" value="1"/>
</dbReference>
<evidence type="ECO:0000256" key="3">
    <source>
        <dbReference type="ARBA" id="ARBA00009370"/>
    </source>
</evidence>
<evidence type="ECO:0000256" key="5">
    <source>
        <dbReference type="ARBA" id="ARBA00022670"/>
    </source>
</evidence>
<proteinExistence type="inferred from homology"/>
<keyword evidence="5 7" id="KW-0645">Protease</keyword>
<dbReference type="RefSeq" id="WP_273847822.1">
    <property type="nucleotide sequence ID" value="NZ_JAQQWT010000036.1"/>
</dbReference>
<keyword evidence="7" id="KW-0472">Membrane</keyword>
<dbReference type="GO" id="GO:0009003">
    <property type="term" value="F:signal peptidase activity"/>
    <property type="evidence" value="ECO:0007669"/>
    <property type="project" value="UniProtKB-EC"/>
</dbReference>
<evidence type="ECO:0000256" key="4">
    <source>
        <dbReference type="ARBA" id="ARBA00013208"/>
    </source>
</evidence>
<dbReference type="NCBIfam" id="TIGR02227">
    <property type="entry name" value="sigpep_I_bact"/>
    <property type="match status" value="1"/>
</dbReference>
<evidence type="ECO:0000256" key="2">
    <source>
        <dbReference type="ARBA" id="ARBA00004401"/>
    </source>
</evidence>
<dbReference type="EC" id="3.4.21.89" evidence="4 7"/>
<dbReference type="PROSITE" id="PS00501">
    <property type="entry name" value="SPASE_I_1"/>
    <property type="match status" value="1"/>
</dbReference>
<dbReference type="EMBL" id="JBHLTR010000057">
    <property type="protein sequence ID" value="MFC0561394.1"/>
    <property type="molecule type" value="Genomic_DNA"/>
</dbReference>
<dbReference type="InterPro" id="IPR019756">
    <property type="entry name" value="Pept_S26A_signal_pept_1_Ser-AS"/>
</dbReference>
<comment type="subcellular location">
    <subcellularLocation>
        <location evidence="2">Cell membrane</location>
        <topology evidence="2">Single-pass type II membrane protein</topology>
    </subcellularLocation>
    <subcellularLocation>
        <location evidence="7">Membrane</location>
        <topology evidence="7">Single-pass type II membrane protein</topology>
    </subcellularLocation>
</comment>
<dbReference type="CDD" id="cd06530">
    <property type="entry name" value="S26_SPase_I"/>
    <property type="match status" value="1"/>
</dbReference>
<comment type="caution">
    <text evidence="9">The sequence shown here is derived from an EMBL/GenBank/DDBJ whole genome shotgun (WGS) entry which is preliminary data.</text>
</comment>
<dbReference type="PROSITE" id="PS00761">
    <property type="entry name" value="SPASE_I_3"/>
    <property type="match status" value="1"/>
</dbReference>
<feature type="transmembrane region" description="Helical" evidence="7">
    <location>
        <begin position="16"/>
        <end position="36"/>
    </location>
</feature>
<comment type="similarity">
    <text evidence="3 7">Belongs to the peptidase S26 family.</text>
</comment>
<dbReference type="Proteomes" id="UP001589833">
    <property type="component" value="Unassembled WGS sequence"/>
</dbReference>
<evidence type="ECO:0000256" key="1">
    <source>
        <dbReference type="ARBA" id="ARBA00000677"/>
    </source>
</evidence>
<accession>A0ABV6NLT5</accession>
<keyword evidence="7" id="KW-0812">Transmembrane</keyword>
<dbReference type="InterPro" id="IPR036286">
    <property type="entry name" value="LexA/Signal_pep-like_sf"/>
</dbReference>
<evidence type="ECO:0000259" key="8">
    <source>
        <dbReference type="Pfam" id="PF10502"/>
    </source>
</evidence>
<feature type="domain" description="Peptidase S26" evidence="8">
    <location>
        <begin position="11"/>
        <end position="198"/>
    </location>
</feature>
<dbReference type="InterPro" id="IPR019533">
    <property type="entry name" value="Peptidase_S26"/>
</dbReference>
<dbReference type="InterPro" id="IPR019758">
    <property type="entry name" value="Pept_S26A_signal_pept_1_CS"/>
</dbReference>
<dbReference type="PANTHER" id="PTHR43390:SF1">
    <property type="entry name" value="CHLOROPLAST PROCESSING PEPTIDASE"/>
    <property type="match status" value="1"/>
</dbReference>
<keyword evidence="6 7" id="KW-0378">Hydrolase</keyword>
<evidence type="ECO:0000313" key="10">
    <source>
        <dbReference type="Proteomes" id="UP001589833"/>
    </source>
</evidence>
<dbReference type="InterPro" id="IPR000223">
    <property type="entry name" value="Pept_S26A_signal_pept_1"/>
</dbReference>
<evidence type="ECO:0000256" key="6">
    <source>
        <dbReference type="ARBA" id="ARBA00022801"/>
    </source>
</evidence>
<gene>
    <name evidence="9" type="primary">lepB</name>
    <name evidence="9" type="ORF">ACFFH4_20860</name>
</gene>
<dbReference type="PRINTS" id="PR00727">
    <property type="entry name" value="LEADERPTASE"/>
</dbReference>
<keyword evidence="10" id="KW-1185">Reference proteome</keyword>
<dbReference type="SUPFAM" id="SSF51306">
    <property type="entry name" value="LexA/Signal peptidase"/>
    <property type="match status" value="1"/>
</dbReference>
<dbReference type="Gene3D" id="2.10.109.10">
    <property type="entry name" value="Umud Fragment, subunit A"/>
    <property type="match status" value="1"/>
</dbReference>
<keyword evidence="7" id="KW-1133">Transmembrane helix</keyword>